<dbReference type="GO" id="GO:0006006">
    <property type="term" value="P:glucose metabolic process"/>
    <property type="evidence" value="ECO:0007669"/>
    <property type="project" value="TreeGrafter"/>
</dbReference>
<accession>A0A2N5ULC1</accession>
<dbReference type="InterPro" id="IPR022673">
    <property type="entry name" value="Hexokinase_C"/>
</dbReference>
<dbReference type="GO" id="GO:0019158">
    <property type="term" value="F:mannokinase activity"/>
    <property type="evidence" value="ECO:0007669"/>
    <property type="project" value="TreeGrafter"/>
</dbReference>
<keyword evidence="4 11" id="KW-0808">Transferase</keyword>
<dbReference type="EMBL" id="PGCI01000126">
    <property type="protein sequence ID" value="PLW38542.1"/>
    <property type="molecule type" value="Genomic_DNA"/>
</dbReference>
<dbReference type="GO" id="GO:0001678">
    <property type="term" value="P:intracellular glucose homeostasis"/>
    <property type="evidence" value="ECO:0007669"/>
    <property type="project" value="InterPro"/>
</dbReference>
<dbReference type="PANTHER" id="PTHR19443">
    <property type="entry name" value="HEXOKINASE"/>
    <property type="match status" value="1"/>
</dbReference>
<comment type="pathway">
    <text evidence="1">Carbohydrate degradation; glycolysis; D-glyceraldehyde 3-phosphate and glycerone phosphate from D-glucose: step 1/4.</text>
</comment>
<evidence type="ECO:0000256" key="8">
    <source>
        <dbReference type="ARBA" id="ARBA00023152"/>
    </source>
</evidence>
<evidence type="ECO:0000259" key="12">
    <source>
        <dbReference type="Pfam" id="PF00349"/>
    </source>
</evidence>
<keyword evidence="6 11" id="KW-0418">Kinase</keyword>
<dbReference type="GO" id="GO:0004340">
    <property type="term" value="F:glucokinase activity"/>
    <property type="evidence" value="ECO:0007669"/>
    <property type="project" value="TreeGrafter"/>
</dbReference>
<dbReference type="GO" id="GO:0008865">
    <property type="term" value="F:fructokinase activity"/>
    <property type="evidence" value="ECO:0007669"/>
    <property type="project" value="TreeGrafter"/>
</dbReference>
<dbReference type="Proteomes" id="UP000235392">
    <property type="component" value="Unassembled WGS sequence"/>
</dbReference>
<evidence type="ECO:0000256" key="11">
    <source>
        <dbReference type="RuleBase" id="RU362007"/>
    </source>
</evidence>
<dbReference type="GO" id="GO:0005829">
    <property type="term" value="C:cytosol"/>
    <property type="evidence" value="ECO:0007669"/>
    <property type="project" value="TreeGrafter"/>
</dbReference>
<evidence type="ECO:0000256" key="5">
    <source>
        <dbReference type="ARBA" id="ARBA00022741"/>
    </source>
</evidence>
<dbReference type="Pfam" id="PF03727">
    <property type="entry name" value="Hexokinase_2"/>
    <property type="match status" value="1"/>
</dbReference>
<evidence type="ECO:0000256" key="4">
    <source>
        <dbReference type="ARBA" id="ARBA00022679"/>
    </source>
</evidence>
<dbReference type="GO" id="GO:0005524">
    <property type="term" value="F:ATP binding"/>
    <property type="evidence" value="ECO:0007669"/>
    <property type="project" value="UniProtKB-UniRule"/>
</dbReference>
<evidence type="ECO:0000256" key="3">
    <source>
        <dbReference type="ARBA" id="ARBA00009225"/>
    </source>
</evidence>
<protein>
    <recommendedName>
        <fullName evidence="11">Phosphotransferase</fullName>
        <ecNumber evidence="11">2.7.1.-</ecNumber>
    </recommendedName>
</protein>
<organism evidence="14 15">
    <name type="scientific">Puccinia coronata f. sp. avenae</name>
    <dbReference type="NCBI Taxonomy" id="200324"/>
    <lineage>
        <taxon>Eukaryota</taxon>
        <taxon>Fungi</taxon>
        <taxon>Dikarya</taxon>
        <taxon>Basidiomycota</taxon>
        <taxon>Pucciniomycotina</taxon>
        <taxon>Pucciniomycetes</taxon>
        <taxon>Pucciniales</taxon>
        <taxon>Pucciniaceae</taxon>
        <taxon>Puccinia</taxon>
    </lineage>
</organism>
<evidence type="ECO:0000313" key="15">
    <source>
        <dbReference type="Proteomes" id="UP000235392"/>
    </source>
</evidence>
<dbReference type="PROSITE" id="PS51748">
    <property type="entry name" value="HEXOKINASE_2"/>
    <property type="match status" value="1"/>
</dbReference>
<comment type="catalytic activity">
    <reaction evidence="9">
        <text>a D-hexose + ATP = a D-hexose 6-phosphate + ADP + H(+)</text>
        <dbReference type="Rhea" id="RHEA:22740"/>
        <dbReference type="ChEBI" id="CHEBI:4194"/>
        <dbReference type="ChEBI" id="CHEBI:15378"/>
        <dbReference type="ChEBI" id="CHEBI:30616"/>
        <dbReference type="ChEBI" id="CHEBI:229467"/>
        <dbReference type="ChEBI" id="CHEBI:456216"/>
        <dbReference type="EC" id="2.7.1.1"/>
    </reaction>
    <physiologicalReaction direction="left-to-right" evidence="9">
        <dbReference type="Rhea" id="RHEA:22741"/>
    </physiologicalReaction>
</comment>
<dbReference type="InterPro" id="IPR043129">
    <property type="entry name" value="ATPase_NBD"/>
</dbReference>
<dbReference type="GO" id="GO:0006096">
    <property type="term" value="P:glycolytic process"/>
    <property type="evidence" value="ECO:0007669"/>
    <property type="project" value="UniProtKB-UniPathway"/>
</dbReference>
<dbReference type="SUPFAM" id="SSF53067">
    <property type="entry name" value="Actin-like ATPase domain"/>
    <property type="match status" value="2"/>
</dbReference>
<evidence type="ECO:0000256" key="6">
    <source>
        <dbReference type="ARBA" id="ARBA00022777"/>
    </source>
</evidence>
<dbReference type="GO" id="GO:0005536">
    <property type="term" value="F:D-glucose binding"/>
    <property type="evidence" value="ECO:0007669"/>
    <property type="project" value="InterPro"/>
</dbReference>
<gene>
    <name evidence="14" type="ORF">PCASD_10810</name>
</gene>
<evidence type="ECO:0000259" key="13">
    <source>
        <dbReference type="Pfam" id="PF03727"/>
    </source>
</evidence>
<dbReference type="EC" id="2.7.1.-" evidence="11"/>
<dbReference type="GO" id="GO:0006013">
    <property type="term" value="P:mannose metabolic process"/>
    <property type="evidence" value="ECO:0007669"/>
    <property type="project" value="TreeGrafter"/>
</dbReference>
<dbReference type="Gene3D" id="3.40.367.20">
    <property type="match status" value="1"/>
</dbReference>
<name>A0A2N5ULC1_9BASI</name>
<evidence type="ECO:0000256" key="10">
    <source>
        <dbReference type="ARBA" id="ARBA00047905"/>
    </source>
</evidence>
<evidence type="ECO:0000313" key="14">
    <source>
        <dbReference type="EMBL" id="PLW38542.1"/>
    </source>
</evidence>
<comment type="similarity">
    <text evidence="3 11">Belongs to the hexokinase family.</text>
</comment>
<dbReference type="InterPro" id="IPR022672">
    <property type="entry name" value="Hexokinase_N"/>
</dbReference>
<evidence type="ECO:0000256" key="2">
    <source>
        <dbReference type="ARBA" id="ARBA00005028"/>
    </source>
</evidence>
<evidence type="ECO:0000256" key="7">
    <source>
        <dbReference type="ARBA" id="ARBA00022840"/>
    </source>
</evidence>
<evidence type="ECO:0000256" key="1">
    <source>
        <dbReference type="ARBA" id="ARBA00004888"/>
    </source>
</evidence>
<dbReference type="PANTHER" id="PTHR19443:SF16">
    <property type="entry name" value="HEXOKINASE TYPE 1-RELATED"/>
    <property type="match status" value="1"/>
</dbReference>
<dbReference type="Pfam" id="PF00349">
    <property type="entry name" value="Hexokinase_1"/>
    <property type="match status" value="1"/>
</dbReference>
<dbReference type="UniPathway" id="UPA00109">
    <property type="reaction ID" value="UER00180"/>
</dbReference>
<dbReference type="Gene3D" id="3.30.420.40">
    <property type="match status" value="1"/>
</dbReference>
<dbReference type="InterPro" id="IPR001312">
    <property type="entry name" value="Hexokinase"/>
</dbReference>
<comment type="catalytic activity">
    <reaction evidence="10">
        <text>D-fructose + ATP = D-fructose 6-phosphate + ADP + H(+)</text>
        <dbReference type="Rhea" id="RHEA:16125"/>
        <dbReference type="ChEBI" id="CHEBI:15378"/>
        <dbReference type="ChEBI" id="CHEBI:30616"/>
        <dbReference type="ChEBI" id="CHEBI:37721"/>
        <dbReference type="ChEBI" id="CHEBI:61527"/>
        <dbReference type="ChEBI" id="CHEBI:456216"/>
        <dbReference type="EC" id="2.7.1.1"/>
    </reaction>
    <physiologicalReaction direction="left-to-right" evidence="10">
        <dbReference type="Rhea" id="RHEA:16126"/>
    </physiologicalReaction>
</comment>
<dbReference type="PRINTS" id="PR00475">
    <property type="entry name" value="HEXOKINASE"/>
</dbReference>
<comment type="caution">
    <text evidence="14">The sequence shown here is derived from an EMBL/GenBank/DDBJ whole genome shotgun (WGS) entry which is preliminary data.</text>
</comment>
<proteinExistence type="inferred from homology"/>
<feature type="domain" description="Hexokinase C-terminal" evidence="13">
    <location>
        <begin position="311"/>
        <end position="426"/>
    </location>
</feature>
<dbReference type="Gene3D" id="1.10.287.1250">
    <property type="match status" value="1"/>
</dbReference>
<reference evidence="14 15" key="1">
    <citation type="submission" date="2017-11" db="EMBL/GenBank/DDBJ databases">
        <title>De novo assembly and phasing of dikaryotic genomes from two isolates of Puccinia coronata f. sp. avenae, the causal agent of oat crown rust.</title>
        <authorList>
            <person name="Miller M.E."/>
            <person name="Zhang Y."/>
            <person name="Omidvar V."/>
            <person name="Sperschneider J."/>
            <person name="Schwessinger B."/>
            <person name="Raley C."/>
            <person name="Palmer J.M."/>
            <person name="Garnica D."/>
            <person name="Upadhyaya N."/>
            <person name="Rathjen J."/>
            <person name="Taylor J.M."/>
            <person name="Park R.F."/>
            <person name="Dodds P.N."/>
            <person name="Hirsch C.D."/>
            <person name="Kianian S.F."/>
            <person name="Figueroa M."/>
        </authorList>
    </citation>
    <scope>NUCLEOTIDE SEQUENCE [LARGE SCALE GENOMIC DNA]</scope>
    <source>
        <strain evidence="14">12SD80</strain>
    </source>
</reference>
<sequence>MPHYALPLATPLLDYLPTRSLLENHPSFLAALRLKRPFSPTLMPPDKARPLLPTLVPGAVGTLLSRRSAHVQPAALPATDPLECVPLLVRPAVNGLPVHSGAHDNVHLHHASKMQMADYLRSYQQLFAVTPQRMRMIVEALIEALEAGLREEGQRVPMIPTFVFGWPANEKAASYLAVDLGSSDVRVWHMGLQDDGQFEITEAKYKLPKQEQQDGEKLCDFAAESLHRFINDQYMDDDGNLLLDANTPLSFTFSHPRAQKDSNQSEWIPGIKDFEGPDLEGRDKVPIKLTSVFNNTKGTTLPLSCVRPATRIGLFFGRGYNAAYMEMVSNIPKIASLSLPPKAEMAINCEWGSFDSGTHEHLPQIKYDRLVDEMSERPGEQAFVKMISGLYLGEIFRVIIAELIEVGILFWGQDTWIFKHFFGLDTAISERQFFRRVAELIGTRSARLSACGIAAIVSKMGMVDTGCEVAVYGNLYNKYPQFPQRIHEALVDIFGEKGRLIKTYHTEDGSAVESGIIAAMAKAKLAESNCNHG</sequence>
<keyword evidence="7 11" id="KW-0067">ATP-binding</keyword>
<dbReference type="GO" id="GO:0005739">
    <property type="term" value="C:mitochondrion"/>
    <property type="evidence" value="ECO:0007669"/>
    <property type="project" value="TreeGrafter"/>
</dbReference>
<evidence type="ECO:0000256" key="9">
    <source>
        <dbReference type="ARBA" id="ARBA00044613"/>
    </source>
</evidence>
<feature type="domain" description="Hexokinase N-terminal" evidence="12">
    <location>
        <begin position="120"/>
        <end position="286"/>
    </location>
</feature>
<comment type="pathway">
    <text evidence="2">Carbohydrate metabolism; hexose metabolism.</text>
</comment>
<keyword evidence="5 11" id="KW-0547">Nucleotide-binding</keyword>
<keyword evidence="8 11" id="KW-0324">Glycolysis</keyword>
<dbReference type="AlphaFoldDB" id="A0A2N5ULC1"/>